<dbReference type="Proteomes" id="UP001597451">
    <property type="component" value="Unassembled WGS sequence"/>
</dbReference>
<reference evidence="2" key="1">
    <citation type="journal article" date="2019" name="Int. J. Syst. Evol. Microbiol.">
        <title>The Global Catalogue of Microorganisms (GCM) 10K type strain sequencing project: providing services to taxonomists for standard genome sequencing and annotation.</title>
        <authorList>
            <consortium name="The Broad Institute Genomics Platform"/>
            <consortium name="The Broad Institute Genome Sequencing Center for Infectious Disease"/>
            <person name="Wu L."/>
            <person name="Ma J."/>
        </authorList>
    </citation>
    <scope>NUCLEOTIDE SEQUENCE [LARGE SCALE GENOMIC DNA]</scope>
    <source>
        <strain evidence="2">TISTR 1858</strain>
    </source>
</reference>
<comment type="caution">
    <text evidence="1">The sequence shown here is derived from an EMBL/GenBank/DDBJ whole genome shotgun (WGS) entry which is preliminary data.</text>
</comment>
<proteinExistence type="predicted"/>
<protein>
    <submittedName>
        <fullName evidence="1">Uncharacterized protein</fullName>
    </submittedName>
</protein>
<accession>A0ABW5PZX1</accession>
<evidence type="ECO:0000313" key="1">
    <source>
        <dbReference type="EMBL" id="MFD2628811.1"/>
    </source>
</evidence>
<name>A0ABW5PZX1_9BACI</name>
<evidence type="ECO:0000313" key="2">
    <source>
        <dbReference type="Proteomes" id="UP001597451"/>
    </source>
</evidence>
<keyword evidence="2" id="KW-1185">Reference proteome</keyword>
<organism evidence="1 2">
    <name type="scientific">Oceanobacillus kapialis</name>
    <dbReference type="NCBI Taxonomy" id="481353"/>
    <lineage>
        <taxon>Bacteria</taxon>
        <taxon>Bacillati</taxon>
        <taxon>Bacillota</taxon>
        <taxon>Bacilli</taxon>
        <taxon>Bacillales</taxon>
        <taxon>Bacillaceae</taxon>
        <taxon>Oceanobacillus</taxon>
    </lineage>
</organism>
<dbReference type="RefSeq" id="WP_379561558.1">
    <property type="nucleotide sequence ID" value="NZ_JBHUMX010000019.1"/>
</dbReference>
<gene>
    <name evidence="1" type="ORF">ACFSUN_08425</name>
</gene>
<sequence>MFVPYKVLLPDWVFDQPGMEEELAERYLQRYPHYHLIKIDGRLAVCERVNQKE</sequence>
<dbReference type="EMBL" id="JBHUMX010000019">
    <property type="protein sequence ID" value="MFD2628811.1"/>
    <property type="molecule type" value="Genomic_DNA"/>
</dbReference>